<organism evidence="1 2">
    <name type="scientific">Paraburkholderia agricolaris</name>
    <dbReference type="NCBI Taxonomy" id="2152888"/>
    <lineage>
        <taxon>Bacteria</taxon>
        <taxon>Pseudomonadati</taxon>
        <taxon>Pseudomonadota</taxon>
        <taxon>Betaproteobacteria</taxon>
        <taxon>Burkholderiales</taxon>
        <taxon>Burkholderiaceae</taxon>
        <taxon>Paraburkholderia</taxon>
    </lineage>
</organism>
<keyword evidence="2" id="KW-1185">Reference proteome</keyword>
<reference evidence="1 2" key="1">
    <citation type="journal article" date="2024" name="Chem. Sci.">
        <title>Discovery of megapolipeptins by genome mining of a Burkholderiales bacteria collection.</title>
        <authorList>
            <person name="Paulo B.S."/>
            <person name="Recchia M.J.J."/>
            <person name="Lee S."/>
            <person name="Fergusson C.H."/>
            <person name="Romanowski S.B."/>
            <person name="Hernandez A."/>
            <person name="Krull N."/>
            <person name="Liu D.Y."/>
            <person name="Cavanagh H."/>
            <person name="Bos A."/>
            <person name="Gray C.A."/>
            <person name="Murphy B.T."/>
            <person name="Linington R.G."/>
            <person name="Eustaquio A.S."/>
        </authorList>
    </citation>
    <scope>NUCLEOTIDE SEQUENCE [LARGE SCALE GENOMIC DNA]</scope>
    <source>
        <strain evidence="1 2">RL16-012-BIC-B</strain>
    </source>
</reference>
<comment type="caution">
    <text evidence="1">The sequence shown here is derived from an EMBL/GenBank/DDBJ whole genome shotgun (WGS) entry which is preliminary data.</text>
</comment>
<dbReference type="Proteomes" id="UP001629249">
    <property type="component" value="Unassembled WGS sequence"/>
</dbReference>
<dbReference type="EMBL" id="JAQQFN010000002">
    <property type="protein sequence ID" value="MFL9882140.1"/>
    <property type="molecule type" value="Genomic_DNA"/>
</dbReference>
<protein>
    <recommendedName>
        <fullName evidence="3">Fis family transcriptional regulator</fullName>
    </recommendedName>
</protein>
<accession>A0ABW8ZHT5</accession>
<sequence>MPDESVRRLSLGGHLALVGTLQEEGNRHLLNELTRILYFTFCLEDDGGHVTDPEIFLRAEAALDRAVLRAEETGIWRVRREEAAAIEPILCRYDEQIGAVSSRRYLEAERRLAKLLQSSHSVSPLRSRFANP</sequence>
<gene>
    <name evidence="1" type="ORF">PQR66_03845</name>
</gene>
<evidence type="ECO:0000313" key="1">
    <source>
        <dbReference type="EMBL" id="MFL9882140.1"/>
    </source>
</evidence>
<name>A0ABW8ZHT5_9BURK</name>
<proteinExistence type="predicted"/>
<evidence type="ECO:0008006" key="3">
    <source>
        <dbReference type="Google" id="ProtNLM"/>
    </source>
</evidence>
<evidence type="ECO:0000313" key="2">
    <source>
        <dbReference type="Proteomes" id="UP001629249"/>
    </source>
</evidence>
<dbReference type="RefSeq" id="WP_153136126.1">
    <property type="nucleotide sequence ID" value="NZ_JAQQFH010000017.1"/>
</dbReference>